<dbReference type="Proteomes" id="UP000326500">
    <property type="component" value="Unassembled WGS sequence"/>
</dbReference>
<evidence type="ECO:0000313" key="1">
    <source>
        <dbReference type="EMBL" id="SDK07975.1"/>
    </source>
</evidence>
<dbReference type="EMBL" id="FNFT01000003">
    <property type="protein sequence ID" value="SDK07975.1"/>
    <property type="molecule type" value="Genomic_DNA"/>
</dbReference>
<dbReference type="RefSeq" id="WP_066953743.1">
    <property type="nucleotide sequence ID" value="NZ_BCNX01000003.1"/>
</dbReference>
<evidence type="ECO:0000313" key="2">
    <source>
        <dbReference type="Proteomes" id="UP000326500"/>
    </source>
</evidence>
<dbReference type="AlphaFoldDB" id="A0A1G8Z0W5"/>
<gene>
    <name evidence="1" type="ORF">SAMN04488571_103276</name>
</gene>
<protein>
    <submittedName>
        <fullName evidence="1">Uncharacterized protein</fullName>
    </submittedName>
</protein>
<proteinExistence type="predicted"/>
<organism evidence="1 2">
    <name type="scientific">Methanoculleus thermophilus</name>
    <dbReference type="NCBI Taxonomy" id="2200"/>
    <lineage>
        <taxon>Archaea</taxon>
        <taxon>Methanobacteriati</taxon>
        <taxon>Methanobacteriota</taxon>
        <taxon>Stenosarchaea group</taxon>
        <taxon>Methanomicrobia</taxon>
        <taxon>Methanomicrobiales</taxon>
        <taxon>Methanomicrobiaceae</taxon>
        <taxon>Methanoculleus</taxon>
    </lineage>
</organism>
<accession>A0A1G8Z0W5</accession>
<dbReference type="STRING" id="2200.GCA_001571405_00019"/>
<sequence>MTSCRDNAGRYLREHFSSADGILELWECFVEQCPDMTLVADALDHLAGFHDYYRQPRQATKYRAEAAALRKCMAKVTA</sequence>
<name>A0A1G8Z0W5_9EURY</name>
<keyword evidence="2" id="KW-1185">Reference proteome</keyword>
<reference evidence="1 2" key="1">
    <citation type="submission" date="2016-10" db="EMBL/GenBank/DDBJ databases">
        <authorList>
            <person name="Varghese N."/>
            <person name="Submissions S."/>
        </authorList>
    </citation>
    <scope>NUCLEOTIDE SEQUENCE [LARGE SCALE GENOMIC DNA]</scope>
    <source>
        <strain evidence="1 2">DSM 2373</strain>
    </source>
</reference>